<comment type="caution">
    <text evidence="2">The sequence shown here is derived from an EMBL/GenBank/DDBJ whole genome shotgun (WGS) entry which is preliminary data.</text>
</comment>
<dbReference type="SUPFAM" id="SSF51004">
    <property type="entry name" value="C-terminal (heme d1) domain of cytochrome cd1-nitrite reductase"/>
    <property type="match status" value="1"/>
</dbReference>
<dbReference type="Pfam" id="PF10282">
    <property type="entry name" value="Lactonase"/>
    <property type="match status" value="1"/>
</dbReference>
<dbReference type="InterPro" id="IPR019405">
    <property type="entry name" value="Lactonase_7-beta_prop"/>
</dbReference>
<gene>
    <name evidence="2" type="ORF">ACFQWB_03535</name>
</gene>
<reference evidence="3" key="1">
    <citation type="journal article" date="2019" name="Int. J. Syst. Evol. Microbiol.">
        <title>The Global Catalogue of Microorganisms (GCM) 10K type strain sequencing project: providing services to taxonomists for standard genome sequencing and annotation.</title>
        <authorList>
            <consortium name="The Broad Institute Genomics Platform"/>
            <consortium name="The Broad Institute Genome Sequencing Center for Infectious Disease"/>
            <person name="Wu L."/>
            <person name="Ma J."/>
        </authorList>
    </citation>
    <scope>NUCLEOTIDE SEQUENCE [LARGE SCALE GENOMIC DNA]</scope>
    <source>
        <strain evidence="3">JCM 18657</strain>
    </source>
</reference>
<organism evidence="2 3">
    <name type="scientific">Paenibacillus thermoaerophilus</name>
    <dbReference type="NCBI Taxonomy" id="1215385"/>
    <lineage>
        <taxon>Bacteria</taxon>
        <taxon>Bacillati</taxon>
        <taxon>Bacillota</taxon>
        <taxon>Bacilli</taxon>
        <taxon>Bacillales</taxon>
        <taxon>Paenibacillaceae</taxon>
        <taxon>Paenibacillus</taxon>
    </lineage>
</organism>
<dbReference type="Proteomes" id="UP001596528">
    <property type="component" value="Unassembled WGS sequence"/>
</dbReference>
<evidence type="ECO:0000313" key="2">
    <source>
        <dbReference type="EMBL" id="MFC7749019.1"/>
    </source>
</evidence>
<sequence length="359" mass="38571">MTATGERLLVFAGSYAEETGDGVYVYELIEETGELRLLNAYGGLKNPTFLNVDPDNRKLYAIAEGTGEDGAKTGQAVSFAIDPAAGALTLLNKAPTVPAPTCHIQRDSASRYLLTVSYHGGLVGLNSIAEDGTVGEALDIKRHTGGLGPAPQDRPHPHSAFLSPDEKFVLVPDLGLDCIFVYSFDREAEKLVTHGEATVDNGSGPRHLVFRPDGKFVYVINELNSTITVFRYDAAEGRLERVETVPTLPEDYSGVNACAEIAVSPDGRYIYGSNRGHDSIVVLASDPSTGRLSLVQHIGSGGGHPRHFALTPKGDYLLSANRDSNNIVTYRVHPDSGRLEPTGYSVTVSKPVCVRPVYM</sequence>
<dbReference type="Gene3D" id="2.130.10.10">
    <property type="entry name" value="YVTN repeat-like/Quinoprotein amine dehydrogenase"/>
    <property type="match status" value="1"/>
</dbReference>
<dbReference type="InterPro" id="IPR011048">
    <property type="entry name" value="Haem_d1_sf"/>
</dbReference>
<accession>A0ABW2V2F8</accession>
<dbReference type="RefSeq" id="WP_138790283.1">
    <property type="nucleotide sequence ID" value="NZ_JBHTGQ010000008.1"/>
</dbReference>
<dbReference type="InterPro" id="IPR015943">
    <property type="entry name" value="WD40/YVTN_repeat-like_dom_sf"/>
</dbReference>
<name>A0ABW2V2F8_9BACL</name>
<dbReference type="InterPro" id="IPR050282">
    <property type="entry name" value="Cycloisomerase_2"/>
</dbReference>
<dbReference type="PANTHER" id="PTHR30344">
    <property type="entry name" value="6-PHOSPHOGLUCONOLACTONASE-RELATED"/>
    <property type="match status" value="1"/>
</dbReference>
<evidence type="ECO:0000256" key="1">
    <source>
        <dbReference type="ARBA" id="ARBA00005564"/>
    </source>
</evidence>
<comment type="similarity">
    <text evidence="1">Belongs to the cycloisomerase 2 family.</text>
</comment>
<dbReference type="EMBL" id="JBHTGQ010000008">
    <property type="protein sequence ID" value="MFC7749019.1"/>
    <property type="molecule type" value="Genomic_DNA"/>
</dbReference>
<keyword evidence="3" id="KW-1185">Reference proteome</keyword>
<dbReference type="PANTHER" id="PTHR30344:SF1">
    <property type="entry name" value="6-PHOSPHOGLUCONOLACTONASE"/>
    <property type="match status" value="1"/>
</dbReference>
<protein>
    <submittedName>
        <fullName evidence="2">Lactonase family protein</fullName>
    </submittedName>
</protein>
<evidence type="ECO:0000313" key="3">
    <source>
        <dbReference type="Proteomes" id="UP001596528"/>
    </source>
</evidence>
<proteinExistence type="inferred from homology"/>